<comment type="caution">
    <text evidence="2">The sequence shown here is derived from an EMBL/GenBank/DDBJ whole genome shotgun (WGS) entry which is preliminary data.</text>
</comment>
<name>A0A3S3U281_9FLAO</name>
<evidence type="ECO:0008006" key="4">
    <source>
        <dbReference type="Google" id="ProtNLM"/>
    </source>
</evidence>
<evidence type="ECO:0000256" key="1">
    <source>
        <dbReference type="SAM" id="SignalP"/>
    </source>
</evidence>
<reference evidence="2 3" key="1">
    <citation type="submission" date="2019-01" db="EMBL/GenBank/DDBJ databases">
        <title>Flavobacterium sp. nov.,isolated from freshwater.</title>
        <authorList>
            <person name="Zhang R."/>
            <person name="Du Z.-J."/>
        </authorList>
    </citation>
    <scope>NUCLEOTIDE SEQUENCE [LARGE SCALE GENOMIC DNA]</scope>
    <source>
        <strain evidence="2 3">1E403</strain>
    </source>
</reference>
<organism evidence="2 3">
    <name type="scientific">Flavobacterium cerinum</name>
    <dbReference type="NCBI Taxonomy" id="2502784"/>
    <lineage>
        <taxon>Bacteria</taxon>
        <taxon>Pseudomonadati</taxon>
        <taxon>Bacteroidota</taxon>
        <taxon>Flavobacteriia</taxon>
        <taxon>Flavobacteriales</taxon>
        <taxon>Flavobacteriaceae</taxon>
        <taxon>Flavobacterium</taxon>
    </lineage>
</organism>
<keyword evidence="3" id="KW-1185">Reference proteome</keyword>
<dbReference type="OrthoDB" id="1339132at2"/>
<evidence type="ECO:0000313" key="2">
    <source>
        <dbReference type="EMBL" id="RWW99704.1"/>
    </source>
</evidence>
<proteinExistence type="predicted"/>
<feature type="signal peptide" evidence="1">
    <location>
        <begin position="1"/>
        <end position="18"/>
    </location>
</feature>
<evidence type="ECO:0000313" key="3">
    <source>
        <dbReference type="Proteomes" id="UP000287527"/>
    </source>
</evidence>
<dbReference type="RefSeq" id="WP_128390253.1">
    <property type="nucleotide sequence ID" value="NZ_SBII01000008.1"/>
</dbReference>
<dbReference type="EMBL" id="SBII01000008">
    <property type="protein sequence ID" value="RWW99704.1"/>
    <property type="molecule type" value="Genomic_DNA"/>
</dbReference>
<feature type="chain" id="PRO_5018701869" description="DUF3108 domain-containing protein" evidence="1">
    <location>
        <begin position="19"/>
        <end position="262"/>
    </location>
</feature>
<keyword evidence="1" id="KW-0732">Signal</keyword>
<dbReference type="AlphaFoldDB" id="A0A3S3U281"/>
<sequence>MKKIIVVFALLLSLSAIAQDFPGKRPELLLGKEVKVKALSGIASSLGYVGFYTDPKLKNIYEQTSFETKAEAIFGRQFKVENVEKTESAELSKLTLKDDKDEILYFKYNSSSEYYYPFTVVGGIKYPADFYCDYIDEKTDKFSGKSTFTTSNTEGVFFYKVKNGAAAKYYMQVKALGKEQVAGKGAIVLLKNNKRIDKPESVVEVTTNRAGSFIYTSTFELSLKEINVLIDSEITDVRVIKFDSEIKLSGMLKGMLDCLITK</sequence>
<accession>A0A3S3U281</accession>
<gene>
    <name evidence="2" type="ORF">EPI11_12185</name>
</gene>
<protein>
    <recommendedName>
        <fullName evidence="4">DUF3108 domain-containing protein</fullName>
    </recommendedName>
</protein>
<dbReference type="Proteomes" id="UP000287527">
    <property type="component" value="Unassembled WGS sequence"/>
</dbReference>